<feature type="compositionally biased region" description="Polar residues" evidence="1">
    <location>
        <begin position="273"/>
        <end position="286"/>
    </location>
</feature>
<feature type="compositionally biased region" description="Polar residues" evidence="1">
    <location>
        <begin position="153"/>
        <end position="173"/>
    </location>
</feature>
<name>A0A1G4J466_9SACH</name>
<dbReference type="GO" id="GO:0008017">
    <property type="term" value="F:microtubule binding"/>
    <property type="evidence" value="ECO:0007669"/>
    <property type="project" value="InterPro"/>
</dbReference>
<dbReference type="EMBL" id="LT598454">
    <property type="protein sequence ID" value="SCU84547.1"/>
    <property type="molecule type" value="Genomic_DNA"/>
</dbReference>
<dbReference type="Proteomes" id="UP000190274">
    <property type="component" value="Chromosome D"/>
</dbReference>
<evidence type="ECO:0000313" key="3">
    <source>
        <dbReference type="Proteomes" id="UP000190274"/>
    </source>
</evidence>
<feature type="region of interest" description="Disordered" evidence="1">
    <location>
        <begin position="79"/>
        <end position="178"/>
    </location>
</feature>
<accession>A0A1G4J466</accession>
<evidence type="ECO:0000313" key="2">
    <source>
        <dbReference type="EMBL" id="SCU84547.1"/>
    </source>
</evidence>
<feature type="compositionally biased region" description="Basic and acidic residues" evidence="1">
    <location>
        <begin position="104"/>
        <end position="113"/>
    </location>
</feature>
<organism evidence="2 3">
    <name type="scientific">Lachancea dasiensis</name>
    <dbReference type="NCBI Taxonomy" id="1072105"/>
    <lineage>
        <taxon>Eukaryota</taxon>
        <taxon>Fungi</taxon>
        <taxon>Dikarya</taxon>
        <taxon>Ascomycota</taxon>
        <taxon>Saccharomycotina</taxon>
        <taxon>Saccharomycetes</taxon>
        <taxon>Saccharomycetales</taxon>
        <taxon>Saccharomycetaceae</taxon>
        <taxon>Lachancea</taxon>
    </lineage>
</organism>
<feature type="compositionally biased region" description="Basic residues" evidence="1">
    <location>
        <begin position="288"/>
        <end position="300"/>
    </location>
</feature>
<dbReference type="InterPro" id="IPR031401">
    <property type="entry name" value="She1"/>
</dbReference>
<protein>
    <submittedName>
        <fullName evidence="2">LADA_0D02322g1_1</fullName>
    </submittedName>
</protein>
<gene>
    <name evidence="2" type="ORF">LADA_0D02322G</name>
</gene>
<feature type="compositionally biased region" description="Low complexity" evidence="1">
    <location>
        <begin position="261"/>
        <end position="272"/>
    </location>
</feature>
<proteinExistence type="predicted"/>
<reference evidence="2 3" key="1">
    <citation type="submission" date="2016-03" db="EMBL/GenBank/DDBJ databases">
        <authorList>
            <person name="Devillers H."/>
        </authorList>
    </citation>
    <scope>NUCLEOTIDE SEQUENCE [LARGE SCALE GENOMIC DNA]</scope>
    <source>
        <strain evidence="2">CBS 10888</strain>
    </source>
</reference>
<sequence length="300" mass="33038">MAYHDQVIDELGVSKILGHSVLTELDLRATNKATNLGVDASPKVGGFSGLEANRYESTHTNDFQRMESIQSHYAAQKTPVAYPQPGKPAAGTSVGEPTMVDTLETPKRVHEGSSKSTSKRRRDLNGGARDNDSAVYSPVSDVTRRIRRLRVRSQQQTPRENQAKINAVRNTPLSGPPPSQLVFDGKPQATFAKPTFTSINRESKPGAIFSRLKKTEESDKTRAFRRGTARNQLLQNAASATQSTTNMAPSSVFQRLYTQSTISRSNSSNTISHTLDSQKLIPNSKATLPKKRTSYRNPRQ</sequence>
<feature type="region of interest" description="Disordered" evidence="1">
    <location>
        <begin position="261"/>
        <end position="300"/>
    </location>
</feature>
<evidence type="ECO:0000256" key="1">
    <source>
        <dbReference type="SAM" id="MobiDB-lite"/>
    </source>
</evidence>
<dbReference type="Pfam" id="PF17077">
    <property type="entry name" value="Msap1"/>
    <property type="match status" value="1"/>
</dbReference>
<dbReference type="AlphaFoldDB" id="A0A1G4J466"/>
<dbReference type="OrthoDB" id="4067846at2759"/>
<keyword evidence="3" id="KW-1185">Reference proteome</keyword>
<dbReference type="GO" id="GO:0015630">
    <property type="term" value="C:microtubule cytoskeleton"/>
    <property type="evidence" value="ECO:0007669"/>
    <property type="project" value="InterPro"/>
</dbReference>